<sequence>MRVLIVDSYPVAGAALAWELEGYGVETRIVDTIARAEAEIAALKPDVLVTELFLQDGDYLALTLYRRLFPIILLTHDLAAYDADVKSTVDAYLCKPSQAIDLIAVAGNFISERPYCILRERESCLRFCPVPNR</sequence>
<protein>
    <submittedName>
        <fullName evidence="3">Response regulator receiver protein</fullName>
    </submittedName>
</protein>
<organism evidence="3">
    <name type="scientific">Cyanothece sp. (strain PCC 7425 / ATCC 29141)</name>
    <dbReference type="NCBI Taxonomy" id="395961"/>
    <lineage>
        <taxon>Bacteria</taxon>
        <taxon>Bacillati</taxon>
        <taxon>Cyanobacteriota</taxon>
        <taxon>Cyanophyceae</taxon>
        <taxon>Gomontiellales</taxon>
        <taxon>Cyanothecaceae</taxon>
        <taxon>Cyanothece</taxon>
    </lineage>
</organism>
<dbReference type="PROSITE" id="PS50110">
    <property type="entry name" value="RESPONSE_REGULATORY"/>
    <property type="match status" value="1"/>
</dbReference>
<feature type="domain" description="Response regulatory" evidence="2">
    <location>
        <begin position="2"/>
        <end position="110"/>
    </location>
</feature>
<accession>B8HZ43</accession>
<comment type="caution">
    <text evidence="1">Lacks conserved residue(s) required for the propagation of feature annotation.</text>
</comment>
<evidence type="ECO:0000256" key="1">
    <source>
        <dbReference type="PROSITE-ProRule" id="PRU00169"/>
    </source>
</evidence>
<dbReference type="GO" id="GO:0000160">
    <property type="term" value="P:phosphorelay signal transduction system"/>
    <property type="evidence" value="ECO:0007669"/>
    <property type="project" value="InterPro"/>
</dbReference>
<dbReference type="OrthoDB" id="2168082at2"/>
<geneLocation type="plasmid" evidence="3">
    <name>pP742501</name>
</geneLocation>
<evidence type="ECO:0000313" key="3">
    <source>
        <dbReference type="EMBL" id="ACL47691.1"/>
    </source>
</evidence>
<dbReference type="AlphaFoldDB" id="B8HZ43"/>
<dbReference type="SUPFAM" id="SSF52172">
    <property type="entry name" value="CheY-like"/>
    <property type="match status" value="1"/>
</dbReference>
<dbReference type="InterPro" id="IPR011006">
    <property type="entry name" value="CheY-like_superfamily"/>
</dbReference>
<dbReference type="InterPro" id="IPR001789">
    <property type="entry name" value="Sig_transdc_resp-reg_receiver"/>
</dbReference>
<keyword evidence="3" id="KW-0614">Plasmid</keyword>
<dbReference type="HOGENOM" id="CLU_2034200_0_0_3"/>
<name>B8HZ43_CYAP4</name>
<dbReference type="EMBL" id="CP001345">
    <property type="protein sequence ID" value="ACL47691.1"/>
    <property type="molecule type" value="Genomic_DNA"/>
</dbReference>
<reference evidence="3" key="1">
    <citation type="submission" date="2009-01" db="EMBL/GenBank/DDBJ databases">
        <title>Complete sequence of plasmid1 Cyanothece sp. PCC 7425.</title>
        <authorList>
            <consortium name="US DOE Joint Genome Institute"/>
            <person name="Lucas S."/>
            <person name="Copeland A."/>
            <person name="Lapidus A."/>
            <person name="Glavina del Rio T."/>
            <person name="Dalin E."/>
            <person name="Tice H."/>
            <person name="Bruce D."/>
            <person name="Goodwin L."/>
            <person name="Pitluck S."/>
            <person name="Sims D."/>
            <person name="Meineke L."/>
            <person name="Brettin T."/>
            <person name="Detter J.C."/>
            <person name="Han C."/>
            <person name="Larimer F."/>
            <person name="Land M."/>
            <person name="Hauser L."/>
            <person name="Kyrpides N."/>
            <person name="Ovchinnikova G."/>
            <person name="Liberton M."/>
            <person name="Stoeckel J."/>
            <person name="Banerjee A."/>
            <person name="Singh A."/>
            <person name="Page L."/>
            <person name="Sato H."/>
            <person name="Zhao L."/>
            <person name="Sherman L."/>
            <person name="Pakrasi H."/>
            <person name="Richardson P."/>
        </authorList>
    </citation>
    <scope>NUCLEOTIDE SEQUENCE</scope>
    <source>
        <strain evidence="3">PCC 7425</strain>
        <plasmid evidence="3">pP742501</plasmid>
    </source>
</reference>
<dbReference type="Gene3D" id="3.40.50.2300">
    <property type="match status" value="1"/>
</dbReference>
<evidence type="ECO:0000259" key="2">
    <source>
        <dbReference type="PROSITE" id="PS50110"/>
    </source>
</evidence>
<proteinExistence type="predicted"/>
<gene>
    <name evidence="3" type="ordered locus">Cyan7425_5434</name>
</gene>
<dbReference type="KEGG" id="cyn:Cyan7425_5434"/>
<dbReference type="SMART" id="SM00448">
    <property type="entry name" value="REC"/>
    <property type="match status" value="1"/>
</dbReference>